<dbReference type="EMBL" id="JNBR01002678">
    <property type="protein sequence ID" value="OQR81693.1"/>
    <property type="molecule type" value="Genomic_DNA"/>
</dbReference>
<name>A0A1V9Y7K4_ACHHY</name>
<dbReference type="Proteomes" id="UP000243579">
    <property type="component" value="Unassembled WGS sequence"/>
</dbReference>
<dbReference type="OrthoDB" id="69116at2759"/>
<dbReference type="AlphaFoldDB" id="A0A1V9Y7K4"/>
<dbReference type="InterPro" id="IPR052727">
    <property type="entry name" value="Rab4/Rab5_effector"/>
</dbReference>
<dbReference type="InterPro" id="IPR023393">
    <property type="entry name" value="START-like_dom_sf"/>
</dbReference>
<reference evidence="1 2" key="1">
    <citation type="journal article" date="2014" name="Genome Biol. Evol.">
        <title>The secreted proteins of Achlya hypogyna and Thraustotheca clavata identify the ancestral oomycete secretome and reveal gene acquisitions by horizontal gene transfer.</title>
        <authorList>
            <person name="Misner I."/>
            <person name="Blouin N."/>
            <person name="Leonard G."/>
            <person name="Richards T.A."/>
            <person name="Lane C.E."/>
        </authorList>
    </citation>
    <scope>NUCLEOTIDE SEQUENCE [LARGE SCALE GENOMIC DNA]</scope>
    <source>
        <strain evidence="1 2">ATCC 48635</strain>
    </source>
</reference>
<proteinExistence type="predicted"/>
<dbReference type="SUPFAM" id="SSF55961">
    <property type="entry name" value="Bet v1-like"/>
    <property type="match status" value="1"/>
</dbReference>
<evidence type="ECO:0008006" key="3">
    <source>
        <dbReference type="Google" id="ProtNLM"/>
    </source>
</evidence>
<dbReference type="PANTHER" id="PTHR13510:SF44">
    <property type="entry name" value="RABENOSYN-5"/>
    <property type="match status" value="1"/>
</dbReference>
<keyword evidence="2" id="KW-1185">Reference proteome</keyword>
<evidence type="ECO:0000313" key="2">
    <source>
        <dbReference type="Proteomes" id="UP000243579"/>
    </source>
</evidence>
<gene>
    <name evidence="1" type="ORF">ACHHYP_16443</name>
</gene>
<accession>A0A1V9Y7K4</accession>
<dbReference type="PANTHER" id="PTHR13510">
    <property type="entry name" value="FYVE-FINGER-CONTAINING RAB5 EFFECTOR PROTEIN RABENOSYN-5-RELATED"/>
    <property type="match status" value="1"/>
</dbReference>
<dbReference type="Gene3D" id="3.30.530.20">
    <property type="match status" value="1"/>
</dbReference>
<protein>
    <recommendedName>
        <fullName evidence="3">START domain-containing protein</fullName>
    </recommendedName>
</protein>
<sequence length="402" mass="45886">MSRKKLYPVPTNFFNVPYLTAEQHAEYIHQGDEILQTFLTQIALDSPDDWHFVGNHSDGVRVYEGLRPCKANRQILPFRTKTKVKATLTEIALLHTFDTREDCQHYIHTYASDLVDMLPLYTFLQRTKAHPLKQTYIKWSAGQSPVGVFADRDFLYLEAQDEVVLANGRRGWAFCQNSILLPAVPTLENTDFKLIRSFLHFTGALFVETETPGVLDLIYNVTVDFKGSMPVWVQKIALKRRARKICSVKDHVKKMRAMLPAITPPPTPREDVTCKVCAHGAEHPQMCECCGEHTCERCSRKWRRRGWNSIRLCLNCCPEGQEPPNDVRDLMRKMNVSVEGPVLKQYSKEPRHDTNNGMRALDLSYLQAYRHVSSVSDCSTSSSAYDARCIPEVATDEASSTR</sequence>
<organism evidence="1 2">
    <name type="scientific">Achlya hypogyna</name>
    <name type="common">Oomycete</name>
    <name type="synonym">Protoachlya hypogyna</name>
    <dbReference type="NCBI Taxonomy" id="1202772"/>
    <lineage>
        <taxon>Eukaryota</taxon>
        <taxon>Sar</taxon>
        <taxon>Stramenopiles</taxon>
        <taxon>Oomycota</taxon>
        <taxon>Saprolegniomycetes</taxon>
        <taxon>Saprolegniales</taxon>
        <taxon>Achlyaceae</taxon>
        <taxon>Achlya</taxon>
    </lineage>
</organism>
<evidence type="ECO:0000313" key="1">
    <source>
        <dbReference type="EMBL" id="OQR81693.1"/>
    </source>
</evidence>
<comment type="caution">
    <text evidence="1">The sequence shown here is derived from an EMBL/GenBank/DDBJ whole genome shotgun (WGS) entry which is preliminary data.</text>
</comment>